<dbReference type="KEGG" id="moz:MoryE10_03040"/>
<dbReference type="AlphaFoldDB" id="A0A8D4VKC6"/>
<dbReference type="InterPro" id="IPR009752">
    <property type="entry name" value="Phage_Mu_GpJ"/>
</dbReference>
<sequence>MATLIDQAFLVATFGPIEMAQLADRNADGQQDVDPVGEAIAMADGLVMGALASAGLLPLPDPLPAGAAAVLKGYAADLARERLYGAGCPEVVRNRGNDARAWLKAPKIFGLSPAPASPLGSAGMPAHTAPARVFDDAGLEGF</sequence>
<dbReference type="RefSeq" id="WP_221048010.1">
    <property type="nucleotide sequence ID" value="NZ_AP019782.1"/>
</dbReference>
<name>A0A8D4VKC6_9GAMM</name>
<proteinExistence type="predicted"/>
<dbReference type="Pfam" id="PF07030">
    <property type="entry name" value="Phage_Mu_Gp36"/>
    <property type="match status" value="1"/>
</dbReference>
<accession>A0A8D4VKC6</accession>
<gene>
    <name evidence="1" type="ORF">MoryE10_03040</name>
</gene>
<protein>
    <recommendedName>
        <fullName evidence="3">DUF1320 domain-containing protein</fullName>
    </recommendedName>
</protein>
<dbReference type="Proteomes" id="UP000824988">
    <property type="component" value="Chromosome"/>
</dbReference>
<reference evidence="1" key="1">
    <citation type="submission" date="2019-06" db="EMBL/GenBank/DDBJ databases">
        <title>Complete genome sequence of Methylogaea oryzae strain JCM16910.</title>
        <authorList>
            <person name="Asakawa S."/>
        </authorList>
    </citation>
    <scope>NUCLEOTIDE SEQUENCE</scope>
    <source>
        <strain evidence="1">E10</strain>
    </source>
</reference>
<evidence type="ECO:0000313" key="1">
    <source>
        <dbReference type="EMBL" id="BBL69698.1"/>
    </source>
</evidence>
<organism evidence="1 2">
    <name type="scientific">Methylogaea oryzae</name>
    <dbReference type="NCBI Taxonomy" id="1295382"/>
    <lineage>
        <taxon>Bacteria</taxon>
        <taxon>Pseudomonadati</taxon>
        <taxon>Pseudomonadota</taxon>
        <taxon>Gammaproteobacteria</taxon>
        <taxon>Methylococcales</taxon>
        <taxon>Methylococcaceae</taxon>
        <taxon>Methylogaea</taxon>
    </lineage>
</organism>
<evidence type="ECO:0000313" key="2">
    <source>
        <dbReference type="Proteomes" id="UP000824988"/>
    </source>
</evidence>
<keyword evidence="2" id="KW-1185">Reference proteome</keyword>
<dbReference type="EMBL" id="AP019782">
    <property type="protein sequence ID" value="BBL69698.1"/>
    <property type="molecule type" value="Genomic_DNA"/>
</dbReference>
<evidence type="ECO:0008006" key="3">
    <source>
        <dbReference type="Google" id="ProtNLM"/>
    </source>
</evidence>